<name>A0A3E5HX65_BACOV</name>
<dbReference type="AlphaFoldDB" id="A0A3E5HX65"/>
<dbReference type="PROSITE" id="PS51257">
    <property type="entry name" value="PROKAR_LIPOPROTEIN"/>
    <property type="match status" value="1"/>
</dbReference>
<dbReference type="InterPro" id="IPR008964">
    <property type="entry name" value="Invasin/intimin_cell_adhesion"/>
</dbReference>
<protein>
    <submittedName>
        <fullName evidence="1">DUF4979 domain-containing protein</fullName>
    </submittedName>
</protein>
<dbReference type="Gene3D" id="2.60.40.1080">
    <property type="match status" value="3"/>
</dbReference>
<accession>A0A3E5HX65</accession>
<evidence type="ECO:0000313" key="1">
    <source>
        <dbReference type="EMBL" id="RHH52697.1"/>
    </source>
</evidence>
<dbReference type="Proteomes" id="UP000283329">
    <property type="component" value="Unassembled WGS sequence"/>
</dbReference>
<comment type="caution">
    <text evidence="1">The sequence shown here is derived from an EMBL/GenBank/DDBJ whole genome shotgun (WGS) entry which is preliminary data.</text>
</comment>
<dbReference type="Pfam" id="PF02368">
    <property type="entry name" value="Big_2"/>
    <property type="match status" value="3"/>
</dbReference>
<dbReference type="SMART" id="SM00635">
    <property type="entry name" value="BID_2"/>
    <property type="match status" value="3"/>
</dbReference>
<reference evidence="1 2" key="1">
    <citation type="submission" date="2018-08" db="EMBL/GenBank/DDBJ databases">
        <title>A genome reference for cultivated species of the human gut microbiota.</title>
        <authorList>
            <person name="Zou Y."/>
            <person name="Xue W."/>
            <person name="Luo G."/>
        </authorList>
    </citation>
    <scope>NUCLEOTIDE SEQUENCE [LARGE SCALE GENOMIC DNA]</scope>
    <source>
        <strain evidence="1 2">AM17-48</strain>
    </source>
</reference>
<sequence length="465" mass="51102">MKNRYSLFKKGYWEAGVLLGLCLLIASCGEKEFTTDMPENKLITAISLEVSSELPVQLGTDTTIVYHITPENADHTELKWTTTNELVATVSQDGTISAKSLGKTMITVTPSVGFGTASTVRTIEVTVIPEVIKTTGIQFTNIEEGVYETDKLQLKYDILPADHTYSYLTWASSNENIATVDKNGVVTGIKAGDVTIYAYTHDGSNVRGECSLKVMKYEPATNVEIVPHTDVLYWKQQLDLDFTLTPEVATVNSVEWTSSDEKVLTVEGGKVKAMGFGAATVTATCIETGNKSTIDLTVASGFYVWDATTDFEGWAINSNIGSMERKDGKLVMTVTADNNKRVYMQRVYSTVANQMDMNFKDYPVIAMKCTDIPSGAQYTLNLANLGNTVNIAPAMKVEKLSDGTQLVYYDASSLAQFTNTEGVVPIRAFMFKILKVDIPSFSADWIRTFKSVEEMMTFSEVEAGK</sequence>
<dbReference type="EMBL" id="QRJR01000001">
    <property type="protein sequence ID" value="RHH52697.1"/>
    <property type="molecule type" value="Genomic_DNA"/>
</dbReference>
<dbReference type="InterPro" id="IPR003343">
    <property type="entry name" value="Big_2"/>
</dbReference>
<proteinExistence type="predicted"/>
<gene>
    <name evidence="1" type="ORF">DW206_01360</name>
</gene>
<organism evidence="1 2">
    <name type="scientific">Bacteroides ovatus</name>
    <dbReference type="NCBI Taxonomy" id="28116"/>
    <lineage>
        <taxon>Bacteria</taxon>
        <taxon>Pseudomonadati</taxon>
        <taxon>Bacteroidota</taxon>
        <taxon>Bacteroidia</taxon>
        <taxon>Bacteroidales</taxon>
        <taxon>Bacteroidaceae</taxon>
        <taxon>Bacteroides</taxon>
    </lineage>
</organism>
<dbReference type="SUPFAM" id="SSF49373">
    <property type="entry name" value="Invasin/intimin cell-adhesion fragments"/>
    <property type="match status" value="3"/>
</dbReference>
<evidence type="ECO:0000313" key="2">
    <source>
        <dbReference type="Proteomes" id="UP000283329"/>
    </source>
</evidence>
<dbReference type="RefSeq" id="WP_115483791.1">
    <property type="nucleotide sequence ID" value="NZ_BAABYV010000001.1"/>
</dbReference>